<organism evidence="2 3">
    <name type="scientific">Purpureocillium lilacinum</name>
    <name type="common">Paecilomyces lilacinus</name>
    <dbReference type="NCBI Taxonomy" id="33203"/>
    <lineage>
        <taxon>Eukaryota</taxon>
        <taxon>Fungi</taxon>
        <taxon>Dikarya</taxon>
        <taxon>Ascomycota</taxon>
        <taxon>Pezizomycotina</taxon>
        <taxon>Sordariomycetes</taxon>
        <taxon>Hypocreomycetidae</taxon>
        <taxon>Hypocreales</taxon>
        <taxon>Ophiocordycipitaceae</taxon>
        <taxon>Purpureocillium</taxon>
    </lineage>
</organism>
<accession>A0A179G3W9</accession>
<evidence type="ECO:0000313" key="3">
    <source>
        <dbReference type="Proteomes" id="UP000078240"/>
    </source>
</evidence>
<dbReference type="Proteomes" id="UP000078240">
    <property type="component" value="Unassembled WGS sequence"/>
</dbReference>
<sequence length="202" mass="22363">MRTQTWRDRGSFVTAEQRVLAANAPDGSASGTQEERGAWRACKVLNCQGCFLTAALARVVVVVGLELDVEVRDKHFGAPDDAILAVEEGTHDDQRPVRRVLACLQILGDDEAGGRGGEKVLSNLYRSRINGRQARRHRGDPDGYALLKNVSCPRRGEEQDRARSRVRIGDYLYGTMIRPRTAATQRSVSRTASQFGPNWTVK</sequence>
<protein>
    <submittedName>
        <fullName evidence="2">Uncharacterized protein</fullName>
    </submittedName>
</protein>
<reference evidence="2 3" key="1">
    <citation type="submission" date="2016-01" db="EMBL/GenBank/DDBJ databases">
        <title>Biosynthesis of antibiotic leucinostatins and their inhibition on Phytophthora in bio-control Purpureocillium lilacinum.</title>
        <authorList>
            <person name="Wang G."/>
            <person name="Liu Z."/>
            <person name="Lin R."/>
            <person name="Li E."/>
            <person name="Mao Z."/>
            <person name="Ling J."/>
            <person name="Yin W."/>
            <person name="Xie B."/>
        </authorList>
    </citation>
    <scope>NUCLEOTIDE SEQUENCE [LARGE SCALE GENOMIC DNA]</scope>
    <source>
        <strain evidence="2">PLBJ-1</strain>
    </source>
</reference>
<proteinExistence type="predicted"/>
<dbReference type="EMBL" id="LSBH01000010">
    <property type="protein sequence ID" value="OAQ71819.1"/>
    <property type="molecule type" value="Genomic_DNA"/>
</dbReference>
<dbReference type="AlphaFoldDB" id="A0A179G3W9"/>
<gene>
    <name evidence="2" type="ORF">VFPBJ_10598</name>
</gene>
<feature type="region of interest" description="Disordered" evidence="1">
    <location>
        <begin position="183"/>
        <end position="202"/>
    </location>
</feature>
<comment type="caution">
    <text evidence="2">The sequence shown here is derived from an EMBL/GenBank/DDBJ whole genome shotgun (WGS) entry which is preliminary data.</text>
</comment>
<evidence type="ECO:0000313" key="2">
    <source>
        <dbReference type="EMBL" id="OAQ71819.1"/>
    </source>
</evidence>
<evidence type="ECO:0000256" key="1">
    <source>
        <dbReference type="SAM" id="MobiDB-lite"/>
    </source>
</evidence>
<name>A0A179G3W9_PURLI</name>